<sequence length="62" mass="6697">MPYKTSLSSIASYFSEEEAIIALIARSPSDCLKEPSLDLLALSVREGSLGIPLHKELAALLH</sequence>
<dbReference type="EMBL" id="CBMD010000929">
    <property type="protein sequence ID" value="CEG02501.1"/>
    <property type="molecule type" value="Genomic_DNA"/>
</dbReference>
<gene>
    <name evidence="1" type="ORF">BN847_0093560</name>
</gene>
<protein>
    <submittedName>
        <fullName evidence="1">WGS project CBMD000000000 data, contig CS3427_c000930</fullName>
    </submittedName>
</protein>
<accession>A0A096PC31</accession>
<name>A0A096PC31_FUSPS</name>
<dbReference type="AlphaFoldDB" id="A0A096PC31"/>
<proteinExistence type="predicted"/>
<evidence type="ECO:0000313" key="1">
    <source>
        <dbReference type="EMBL" id="CEG02501.1"/>
    </source>
</evidence>
<comment type="caution">
    <text evidence="1">The sequence shown here is derived from an EMBL/GenBank/DDBJ whole genome shotgun (WGS) entry which is preliminary data.</text>
</comment>
<reference evidence="1" key="1">
    <citation type="submission" date="2013-05" db="EMBL/GenBank/DDBJ databases">
        <title>Draft genome sequences of six wheat associated Fusarium spp. isolates.</title>
        <authorList>
            <person name="Moolhuijzen P.M."/>
            <person name="Manners J.M."/>
            <person name="Wilcox S."/>
            <person name="Bellgard M.I."/>
            <person name="Gardiner D.M."/>
        </authorList>
    </citation>
    <scope>NUCLEOTIDE SEQUENCE</scope>
    <source>
        <strain evidence="1">CS3427</strain>
        <strain evidence="1">CS3427</strain>
    </source>
</reference>
<organism evidence="1">
    <name type="scientific">Fusarium pseudograminearum CS3427</name>
    <dbReference type="NCBI Taxonomy" id="1318457"/>
    <lineage>
        <taxon>Eukaryota</taxon>
        <taxon>Fungi</taxon>
        <taxon>Dikarya</taxon>
        <taxon>Ascomycota</taxon>
        <taxon>Pezizomycotina</taxon>
        <taxon>Sordariomycetes</taxon>
        <taxon>Hypocreomycetidae</taxon>
        <taxon>Hypocreales</taxon>
        <taxon>Nectriaceae</taxon>
        <taxon>Fusarium</taxon>
    </lineage>
</organism>